<evidence type="ECO:0000259" key="7">
    <source>
        <dbReference type="Pfam" id="PF02687"/>
    </source>
</evidence>
<protein>
    <submittedName>
        <fullName evidence="9">ABC transporter permease</fullName>
    </submittedName>
</protein>
<dbReference type="STRING" id="626887.J057_10836"/>
<accession>N6WXP4</accession>
<keyword evidence="10" id="KW-1185">Reference proteome</keyword>
<feature type="transmembrane region" description="Helical" evidence="6">
    <location>
        <begin position="323"/>
        <end position="342"/>
    </location>
</feature>
<feature type="transmembrane region" description="Helical" evidence="6">
    <location>
        <begin position="390"/>
        <end position="410"/>
    </location>
</feature>
<dbReference type="PANTHER" id="PTHR43738:SF2">
    <property type="entry name" value="ABC TRANSPORTER PERMEASE"/>
    <property type="match status" value="1"/>
</dbReference>
<name>N6WXP4_9GAMM</name>
<dbReference type="PATRIC" id="fig|626887.3.peg.2172"/>
<evidence type="ECO:0000256" key="6">
    <source>
        <dbReference type="SAM" id="Phobius"/>
    </source>
</evidence>
<feature type="domain" description="MacB-like periplasmic core" evidence="8">
    <location>
        <begin position="23"/>
        <end position="211"/>
    </location>
</feature>
<dbReference type="PANTHER" id="PTHR43738">
    <property type="entry name" value="ABC TRANSPORTER, MEMBRANE PROTEIN"/>
    <property type="match status" value="1"/>
</dbReference>
<evidence type="ECO:0000256" key="1">
    <source>
        <dbReference type="ARBA" id="ARBA00004651"/>
    </source>
</evidence>
<dbReference type="InterPro" id="IPR003838">
    <property type="entry name" value="ABC3_permease_C"/>
</dbReference>
<keyword evidence="5 6" id="KW-0472">Membrane</keyword>
<dbReference type="Proteomes" id="UP000013165">
    <property type="component" value="Unassembled WGS sequence"/>
</dbReference>
<dbReference type="GO" id="GO:0005886">
    <property type="term" value="C:plasma membrane"/>
    <property type="evidence" value="ECO:0007669"/>
    <property type="project" value="UniProtKB-SubCell"/>
</dbReference>
<dbReference type="EMBL" id="APLQ01000011">
    <property type="protein sequence ID" value="ENO15842.1"/>
    <property type="molecule type" value="Genomic_DNA"/>
</dbReference>
<keyword evidence="2" id="KW-1003">Cell membrane</keyword>
<comment type="caution">
    <text evidence="9">The sequence shown here is derived from an EMBL/GenBank/DDBJ whole genome shotgun (WGS) entry which is preliminary data.</text>
</comment>
<evidence type="ECO:0000313" key="10">
    <source>
        <dbReference type="Proteomes" id="UP000013165"/>
    </source>
</evidence>
<sequence>MSLSRFLGLALASIWHRRGVLSLVTLTLTLSVTLLLGVQYLRTEVKDTFTRTISGTDLIIGARAGQLNLLLYTVFHIGDATNNIRWSTYQALADDKRIDWLVPISLGDSYQGYRVVGTSEAFPDHFRYGRDQAVALAQGDWFDDLFDVVLGADVARELEQGLGDRITLAHGTGSVSFMKHDDMPFRVSGILAPTGTPVDRAVYISLAGMEAIHVGWQAGVPIPGRTPSPEAVRELDLTPGAITAAYAGIGRKVLTFQVQRDINESGLEPLSAILPGVALSELWRMMGQFERVLLILSGFVVITSLVGLIAVLLAIQSQRRREVAILRAVGASPGLIAGLYAVECVLLSLVACILALVLGALLLTALAPWLLSHYGIALSLRWPDGQEWGLLAAVPVAALMVSVAPAWRAYRGSLNEGLSATG</sequence>
<reference evidence="9 10" key="1">
    <citation type="journal article" date="2013" name="Genome Announc.">
        <title>Genome Sequence of the Polycyclic Aromatic Hydrocarbon-Degrading Bacterium Strain Marinobacter nanhaiticus D15-8WT.</title>
        <authorList>
            <person name="Cui Z."/>
            <person name="Gao W."/>
            <person name="Li Q."/>
            <person name="Xu G."/>
            <person name="Zheng L."/>
        </authorList>
    </citation>
    <scope>NUCLEOTIDE SEQUENCE [LARGE SCALE GENOMIC DNA]</scope>
    <source>
        <strain evidence="9 10">D15-8W</strain>
    </source>
</reference>
<dbReference type="InterPro" id="IPR025857">
    <property type="entry name" value="MacB_PCD"/>
</dbReference>
<evidence type="ECO:0000256" key="4">
    <source>
        <dbReference type="ARBA" id="ARBA00022989"/>
    </source>
</evidence>
<feature type="transmembrane region" description="Helical" evidence="6">
    <location>
        <begin position="292"/>
        <end position="317"/>
    </location>
</feature>
<evidence type="ECO:0000256" key="3">
    <source>
        <dbReference type="ARBA" id="ARBA00022692"/>
    </source>
</evidence>
<dbReference type="Pfam" id="PF02687">
    <property type="entry name" value="FtsX"/>
    <property type="match status" value="1"/>
</dbReference>
<dbReference type="RefSeq" id="WP_004580132.1">
    <property type="nucleotide sequence ID" value="NZ_AP028878.1"/>
</dbReference>
<dbReference type="InterPro" id="IPR051125">
    <property type="entry name" value="ABC-4/HrtB_transporter"/>
</dbReference>
<evidence type="ECO:0000256" key="5">
    <source>
        <dbReference type="ARBA" id="ARBA00023136"/>
    </source>
</evidence>
<comment type="subcellular location">
    <subcellularLocation>
        <location evidence="1">Cell membrane</location>
        <topology evidence="1">Multi-pass membrane protein</topology>
    </subcellularLocation>
</comment>
<evidence type="ECO:0000256" key="2">
    <source>
        <dbReference type="ARBA" id="ARBA00022475"/>
    </source>
</evidence>
<feature type="transmembrane region" description="Helical" evidence="6">
    <location>
        <begin position="349"/>
        <end position="370"/>
    </location>
</feature>
<dbReference type="HOGENOM" id="CLU_035316_1_0_6"/>
<dbReference type="OrthoDB" id="9784014at2"/>
<dbReference type="eggNOG" id="COG0577">
    <property type="taxonomic scope" value="Bacteria"/>
</dbReference>
<gene>
    <name evidence="9" type="ORF">J057_10836</name>
</gene>
<organism evidence="9 10">
    <name type="scientific">Marinobacter nanhaiticus D15-8W</name>
    <dbReference type="NCBI Taxonomy" id="626887"/>
    <lineage>
        <taxon>Bacteria</taxon>
        <taxon>Pseudomonadati</taxon>
        <taxon>Pseudomonadota</taxon>
        <taxon>Gammaproteobacteria</taxon>
        <taxon>Pseudomonadales</taxon>
        <taxon>Marinobacteraceae</taxon>
        <taxon>Marinobacter</taxon>
    </lineage>
</organism>
<evidence type="ECO:0000259" key="8">
    <source>
        <dbReference type="Pfam" id="PF12704"/>
    </source>
</evidence>
<dbReference type="Pfam" id="PF12704">
    <property type="entry name" value="MacB_PCD"/>
    <property type="match status" value="1"/>
</dbReference>
<keyword evidence="4 6" id="KW-1133">Transmembrane helix</keyword>
<proteinExistence type="predicted"/>
<dbReference type="AlphaFoldDB" id="N6WXP4"/>
<feature type="domain" description="ABC3 transporter permease C-terminal" evidence="7">
    <location>
        <begin position="295"/>
        <end position="412"/>
    </location>
</feature>
<keyword evidence="3 6" id="KW-0812">Transmembrane</keyword>
<evidence type="ECO:0000313" key="9">
    <source>
        <dbReference type="EMBL" id="ENO15842.1"/>
    </source>
</evidence>
<feature type="transmembrane region" description="Helical" evidence="6">
    <location>
        <begin position="20"/>
        <end position="41"/>
    </location>
</feature>